<dbReference type="Gene3D" id="2.60.120.200">
    <property type="match status" value="2"/>
</dbReference>
<evidence type="ECO:0000256" key="2">
    <source>
        <dbReference type="ARBA" id="ARBA00023295"/>
    </source>
</evidence>
<name>A0AAV6L556_9ERIC</name>
<dbReference type="Proteomes" id="UP000823749">
    <property type="component" value="Chromosome 3"/>
</dbReference>
<proteinExistence type="predicted"/>
<dbReference type="InterPro" id="IPR000757">
    <property type="entry name" value="Beta-glucanase-like"/>
</dbReference>
<dbReference type="InterPro" id="IPR044791">
    <property type="entry name" value="Beta-glucanase/XTH"/>
</dbReference>
<dbReference type="AlphaFoldDB" id="A0AAV6L556"/>
<reference evidence="5" key="1">
    <citation type="submission" date="2020-08" db="EMBL/GenBank/DDBJ databases">
        <title>Plant Genome Project.</title>
        <authorList>
            <person name="Zhang R.-G."/>
        </authorList>
    </citation>
    <scope>NUCLEOTIDE SEQUENCE</scope>
    <source>
        <strain evidence="5">WSP0</strain>
        <tissue evidence="5">Leaf</tissue>
    </source>
</reference>
<feature type="domain" description="GH16" evidence="4">
    <location>
        <begin position="96"/>
        <end position="149"/>
    </location>
</feature>
<dbReference type="GO" id="GO:0004553">
    <property type="term" value="F:hydrolase activity, hydrolyzing O-glycosyl compounds"/>
    <property type="evidence" value="ECO:0007669"/>
    <property type="project" value="InterPro"/>
</dbReference>
<dbReference type="SUPFAM" id="SSF49899">
    <property type="entry name" value="Concanavalin A-like lectins/glucanases"/>
    <property type="match status" value="1"/>
</dbReference>
<accession>A0AAV6L556</accession>
<dbReference type="InterPro" id="IPR013320">
    <property type="entry name" value="ConA-like_dom_sf"/>
</dbReference>
<protein>
    <recommendedName>
        <fullName evidence="4">GH16 domain-containing protein</fullName>
    </recommendedName>
</protein>
<feature type="signal peptide" evidence="3">
    <location>
        <begin position="1"/>
        <end position="22"/>
    </location>
</feature>
<evidence type="ECO:0000313" key="5">
    <source>
        <dbReference type="EMBL" id="KAG5559729.1"/>
    </source>
</evidence>
<keyword evidence="1" id="KW-0378">Hydrolase</keyword>
<gene>
    <name evidence="5" type="ORF">RHGRI_009293</name>
</gene>
<evidence type="ECO:0000256" key="3">
    <source>
        <dbReference type="SAM" id="SignalP"/>
    </source>
</evidence>
<dbReference type="GO" id="GO:0005975">
    <property type="term" value="P:carbohydrate metabolic process"/>
    <property type="evidence" value="ECO:0007669"/>
    <property type="project" value="InterPro"/>
</dbReference>
<organism evidence="5 6">
    <name type="scientific">Rhododendron griersonianum</name>
    <dbReference type="NCBI Taxonomy" id="479676"/>
    <lineage>
        <taxon>Eukaryota</taxon>
        <taxon>Viridiplantae</taxon>
        <taxon>Streptophyta</taxon>
        <taxon>Embryophyta</taxon>
        <taxon>Tracheophyta</taxon>
        <taxon>Spermatophyta</taxon>
        <taxon>Magnoliopsida</taxon>
        <taxon>eudicotyledons</taxon>
        <taxon>Gunneridae</taxon>
        <taxon>Pentapetalae</taxon>
        <taxon>asterids</taxon>
        <taxon>Ericales</taxon>
        <taxon>Ericaceae</taxon>
        <taxon>Ericoideae</taxon>
        <taxon>Rhodoreae</taxon>
        <taxon>Rhododendron</taxon>
    </lineage>
</organism>
<evidence type="ECO:0000259" key="4">
    <source>
        <dbReference type="Pfam" id="PF00722"/>
    </source>
</evidence>
<feature type="chain" id="PRO_5043338764" description="GH16 domain-containing protein" evidence="3">
    <location>
        <begin position="23"/>
        <end position="166"/>
    </location>
</feature>
<keyword evidence="6" id="KW-1185">Reference proteome</keyword>
<evidence type="ECO:0000256" key="1">
    <source>
        <dbReference type="ARBA" id="ARBA00022801"/>
    </source>
</evidence>
<keyword evidence="2" id="KW-0326">Glycosidase</keyword>
<sequence>MVSTKMFLAVMIALSFLDAAFAGNFLEDFSIGYGDWRTKILENGQMLYLSLDCALRRMITKGMIHHEIDFEFLGDVSGKLYTLQTNIYVYGAGKNEQSFYVDEIPIRQFKNFESRGIPYPKDQQMQIQCSLWEASDWATRGGRIKIDWSLAPFTASYQNFNVLACT</sequence>
<dbReference type="PANTHER" id="PTHR31062">
    <property type="entry name" value="XYLOGLUCAN ENDOTRANSGLUCOSYLASE/HYDROLASE PROTEIN 8-RELATED"/>
    <property type="match status" value="1"/>
</dbReference>
<dbReference type="EMBL" id="JACTNZ010000003">
    <property type="protein sequence ID" value="KAG5559729.1"/>
    <property type="molecule type" value="Genomic_DNA"/>
</dbReference>
<keyword evidence="3" id="KW-0732">Signal</keyword>
<dbReference type="Pfam" id="PF00722">
    <property type="entry name" value="Glyco_hydro_16"/>
    <property type="match status" value="1"/>
</dbReference>
<comment type="caution">
    <text evidence="5">The sequence shown here is derived from an EMBL/GenBank/DDBJ whole genome shotgun (WGS) entry which is preliminary data.</text>
</comment>
<evidence type="ECO:0000313" key="6">
    <source>
        <dbReference type="Proteomes" id="UP000823749"/>
    </source>
</evidence>